<dbReference type="AlphaFoldDB" id="A0A941CLE5"/>
<gene>
    <name evidence="4" type="primary">yhbY</name>
    <name evidence="4" type="ORF">KCG48_00405</name>
</gene>
<keyword evidence="5" id="KW-1185">Reference proteome</keyword>
<dbReference type="Pfam" id="PF01985">
    <property type="entry name" value="CRS1_YhbY"/>
    <property type="match status" value="1"/>
</dbReference>
<proteinExistence type="predicted"/>
<dbReference type="PROSITE" id="PS51295">
    <property type="entry name" value="CRM"/>
    <property type="match status" value="1"/>
</dbReference>
<dbReference type="PANTHER" id="PTHR40065">
    <property type="entry name" value="RNA-BINDING PROTEIN YHBY"/>
    <property type="match status" value="1"/>
</dbReference>
<dbReference type="InterPro" id="IPR035920">
    <property type="entry name" value="YhbY-like_sf"/>
</dbReference>
<keyword evidence="1 2" id="KW-0694">RNA-binding</keyword>
<dbReference type="InterPro" id="IPR051925">
    <property type="entry name" value="RNA-binding_domain"/>
</dbReference>
<evidence type="ECO:0000256" key="2">
    <source>
        <dbReference type="PROSITE-ProRule" id="PRU00626"/>
    </source>
</evidence>
<organism evidence="4 5">
    <name type="scientific">Proteiniclasticum sediminis</name>
    <dbReference type="NCBI Taxonomy" id="2804028"/>
    <lineage>
        <taxon>Bacteria</taxon>
        <taxon>Bacillati</taxon>
        <taxon>Bacillota</taxon>
        <taxon>Clostridia</taxon>
        <taxon>Eubacteriales</taxon>
        <taxon>Clostridiaceae</taxon>
        <taxon>Proteiniclasticum</taxon>
    </lineage>
</organism>
<name>A0A941CLE5_9CLOT</name>
<dbReference type="PANTHER" id="PTHR40065:SF3">
    <property type="entry name" value="RNA-BINDING PROTEIN YHBY"/>
    <property type="match status" value="1"/>
</dbReference>
<sequence>MITTKQRAYLRSLANSIDPIFQIGKGGIEAAFIKQVEDALEKRELIKINVLENSGLGTREAHDQLVGAIGCEGIQIIGSKIVLYKESKNHKKIELPRK</sequence>
<evidence type="ECO:0000313" key="4">
    <source>
        <dbReference type="EMBL" id="MBR0574790.1"/>
    </source>
</evidence>
<protein>
    <submittedName>
        <fullName evidence="4">Ribosome assembly RNA-binding protein YhbY</fullName>
    </submittedName>
</protein>
<dbReference type="InterPro" id="IPR001890">
    <property type="entry name" value="RNA-binding_CRM"/>
</dbReference>
<evidence type="ECO:0000256" key="1">
    <source>
        <dbReference type="ARBA" id="ARBA00022884"/>
    </source>
</evidence>
<dbReference type="NCBIfam" id="TIGR00253">
    <property type="entry name" value="RNA_bind_YhbY"/>
    <property type="match status" value="1"/>
</dbReference>
<dbReference type="Gene3D" id="3.30.110.60">
    <property type="entry name" value="YhbY-like"/>
    <property type="match status" value="1"/>
</dbReference>
<dbReference type="EMBL" id="JAGSCS010000001">
    <property type="protein sequence ID" value="MBR0574790.1"/>
    <property type="molecule type" value="Genomic_DNA"/>
</dbReference>
<evidence type="ECO:0000313" key="5">
    <source>
        <dbReference type="Proteomes" id="UP000675379"/>
    </source>
</evidence>
<accession>A0A941CLE5</accession>
<dbReference type="Proteomes" id="UP000675379">
    <property type="component" value="Unassembled WGS sequence"/>
</dbReference>
<evidence type="ECO:0000259" key="3">
    <source>
        <dbReference type="PROSITE" id="PS51295"/>
    </source>
</evidence>
<reference evidence="4" key="1">
    <citation type="submission" date="2021-04" db="EMBL/GenBank/DDBJ databases">
        <title>Proteiniclasticum sedimins sp. nov., an obligate anaerobic bacterium isolated from anaerobic sludge.</title>
        <authorList>
            <person name="Liu J."/>
        </authorList>
    </citation>
    <scope>NUCLEOTIDE SEQUENCE</scope>
    <source>
        <strain evidence="4">BAD-10</strain>
    </source>
</reference>
<dbReference type="SUPFAM" id="SSF75471">
    <property type="entry name" value="YhbY-like"/>
    <property type="match status" value="1"/>
</dbReference>
<dbReference type="GO" id="GO:0003723">
    <property type="term" value="F:RNA binding"/>
    <property type="evidence" value="ECO:0007669"/>
    <property type="project" value="UniProtKB-UniRule"/>
</dbReference>
<dbReference type="RefSeq" id="WP_211799311.1">
    <property type="nucleotide sequence ID" value="NZ_JAGSCS010000001.1"/>
</dbReference>
<feature type="domain" description="CRM" evidence="3">
    <location>
        <begin position="1"/>
        <end position="96"/>
    </location>
</feature>
<dbReference type="InterPro" id="IPR017924">
    <property type="entry name" value="RNA-binding_YhbY"/>
</dbReference>
<dbReference type="SMART" id="SM01103">
    <property type="entry name" value="CRS1_YhbY"/>
    <property type="match status" value="1"/>
</dbReference>
<comment type="caution">
    <text evidence="4">The sequence shown here is derived from an EMBL/GenBank/DDBJ whole genome shotgun (WGS) entry which is preliminary data.</text>
</comment>